<evidence type="ECO:0000313" key="2">
    <source>
        <dbReference type="EMBL" id="MBA8954776.1"/>
    </source>
</evidence>
<dbReference type="RefSeq" id="WP_182846826.1">
    <property type="nucleotide sequence ID" value="NZ_JACJIA010000010.1"/>
</dbReference>
<feature type="transmembrane region" description="Helical" evidence="1">
    <location>
        <begin position="87"/>
        <end position="105"/>
    </location>
</feature>
<gene>
    <name evidence="2" type="ORF">HNR61_006433</name>
</gene>
<reference evidence="2 3" key="1">
    <citation type="submission" date="2020-08" db="EMBL/GenBank/DDBJ databases">
        <title>Genomic Encyclopedia of Type Strains, Phase IV (KMG-IV): sequencing the most valuable type-strain genomes for metagenomic binning, comparative biology and taxonomic classification.</title>
        <authorList>
            <person name="Goeker M."/>
        </authorList>
    </citation>
    <scope>NUCLEOTIDE SEQUENCE [LARGE SCALE GENOMIC DNA]</scope>
    <source>
        <strain evidence="2 3">DSM 44197</strain>
    </source>
</reference>
<protein>
    <recommendedName>
        <fullName evidence="4">MFS transporter</fullName>
    </recommendedName>
</protein>
<feature type="transmembrane region" description="Helical" evidence="1">
    <location>
        <begin position="184"/>
        <end position="204"/>
    </location>
</feature>
<dbReference type="EMBL" id="JACJIA010000010">
    <property type="protein sequence ID" value="MBA8954776.1"/>
    <property type="molecule type" value="Genomic_DNA"/>
</dbReference>
<dbReference type="InterPro" id="IPR011701">
    <property type="entry name" value="MFS"/>
</dbReference>
<dbReference type="AlphaFoldDB" id="A0A7W3QPP3"/>
<feature type="transmembrane region" description="Helical" evidence="1">
    <location>
        <begin position="21"/>
        <end position="45"/>
    </location>
</feature>
<evidence type="ECO:0008006" key="4">
    <source>
        <dbReference type="Google" id="ProtNLM"/>
    </source>
</evidence>
<feature type="transmembrane region" description="Helical" evidence="1">
    <location>
        <begin position="111"/>
        <end position="132"/>
    </location>
</feature>
<feature type="transmembrane region" description="Helical" evidence="1">
    <location>
        <begin position="384"/>
        <end position="403"/>
    </location>
</feature>
<evidence type="ECO:0000256" key="1">
    <source>
        <dbReference type="SAM" id="Phobius"/>
    </source>
</evidence>
<feature type="transmembrane region" description="Helical" evidence="1">
    <location>
        <begin position="153"/>
        <end position="178"/>
    </location>
</feature>
<feature type="transmembrane region" description="Helical" evidence="1">
    <location>
        <begin position="270"/>
        <end position="289"/>
    </location>
</feature>
<feature type="transmembrane region" description="Helical" evidence="1">
    <location>
        <begin position="57"/>
        <end position="75"/>
    </location>
</feature>
<feature type="transmembrane region" description="Helical" evidence="1">
    <location>
        <begin position="233"/>
        <end position="258"/>
    </location>
</feature>
<dbReference type="Gene3D" id="1.20.1250.20">
    <property type="entry name" value="MFS general substrate transporter like domains"/>
    <property type="match status" value="1"/>
</dbReference>
<feature type="transmembrane region" description="Helical" evidence="1">
    <location>
        <begin position="301"/>
        <end position="318"/>
    </location>
</feature>
<dbReference type="SUPFAM" id="SSF103473">
    <property type="entry name" value="MFS general substrate transporter"/>
    <property type="match status" value="2"/>
</dbReference>
<dbReference type="GO" id="GO:0022857">
    <property type="term" value="F:transmembrane transporter activity"/>
    <property type="evidence" value="ECO:0007669"/>
    <property type="project" value="InterPro"/>
</dbReference>
<organism evidence="2 3">
    <name type="scientific">Actinomadura namibiensis</name>
    <dbReference type="NCBI Taxonomy" id="182080"/>
    <lineage>
        <taxon>Bacteria</taxon>
        <taxon>Bacillati</taxon>
        <taxon>Actinomycetota</taxon>
        <taxon>Actinomycetes</taxon>
        <taxon>Streptosporangiales</taxon>
        <taxon>Thermomonosporaceae</taxon>
        <taxon>Actinomadura</taxon>
    </lineage>
</organism>
<comment type="caution">
    <text evidence="2">The sequence shown here is derived from an EMBL/GenBank/DDBJ whole genome shotgun (WGS) entry which is preliminary data.</text>
</comment>
<name>A0A7W3QPP3_ACTNM</name>
<sequence length="443" mass="45630">MTPSPAAGKAAPARPGVPLRALLIAVIALYLIAETALAPFFPQLFERLYDVDDPEATGLYLWVCRIMGLAALPLWGLAARRWPLHQCVVAGLCSAAAVDVMLGFAPSYVAFTALSAVSVACNAALLLAYPAFVAECTRKAAEEQGDAEHAELAAVRSIVVVFHVTAVAATLVGAAVLALPDPRLGVSAFAVADVLLAVLILRALRRLPSGERRPAPSSGNAGGGRAAVPRRRWWLLLAQAALIGVAFDFALAVARPFFTEFAEGLGSGSLGGAVLFFLPSLGALATLPLARRCHDRFGHRLLPVAATVCAAGFVWQYAADGLPELVCGRLLTGLGLGLAQVAVEMRMFHSTGTAGPAFTAVETVRSAGLLAAPLVSAAMVSHGLALPLTVAAAALLCVAAAALPRARASGPPAPLPAPSDTAFAAVPGEAPVHASMRVKEYDR</sequence>
<evidence type="ECO:0000313" key="3">
    <source>
        <dbReference type="Proteomes" id="UP000572680"/>
    </source>
</evidence>
<dbReference type="Proteomes" id="UP000572680">
    <property type="component" value="Unassembled WGS sequence"/>
</dbReference>
<keyword evidence="1" id="KW-0812">Transmembrane</keyword>
<dbReference type="Pfam" id="PF07690">
    <property type="entry name" value="MFS_1"/>
    <property type="match status" value="1"/>
</dbReference>
<dbReference type="InterPro" id="IPR036259">
    <property type="entry name" value="MFS_trans_sf"/>
</dbReference>
<keyword evidence="1" id="KW-1133">Transmembrane helix</keyword>
<proteinExistence type="predicted"/>
<accession>A0A7W3QPP3</accession>
<keyword evidence="3" id="KW-1185">Reference proteome</keyword>
<keyword evidence="1" id="KW-0472">Membrane</keyword>